<keyword evidence="8" id="KW-1185">Reference proteome</keyword>
<dbReference type="InterPro" id="IPR004827">
    <property type="entry name" value="bZIP"/>
</dbReference>
<sequence>MEEVWEDISLPPLNDHSPAPTAFSFSIHNPTFPSTILQDFLATTINNNKELSPTTSPDTTNGKPLAGKTSPFGCPPPPSDILLSLSSGSDNPLRQNPAVLKAVATQSFVSSPSFPCFCNEKGQDNSENSGDRQHKRKMKNRESAARSRARKQAYTHELELKVAQLLEENAKLRRQEDKILAAPNHLPKRNTLSRTLTAPF</sequence>
<gene>
    <name evidence="7" type="ORF">V6N11_020503</name>
</gene>
<evidence type="ECO:0000313" key="8">
    <source>
        <dbReference type="Proteomes" id="UP001396334"/>
    </source>
</evidence>
<evidence type="ECO:0000256" key="5">
    <source>
        <dbReference type="SAM" id="MobiDB-lite"/>
    </source>
</evidence>
<protein>
    <recommendedName>
        <fullName evidence="6">BZIP domain-containing protein</fullName>
    </recommendedName>
</protein>
<evidence type="ECO:0000256" key="1">
    <source>
        <dbReference type="ARBA" id="ARBA00004123"/>
    </source>
</evidence>
<keyword evidence="4" id="KW-0175">Coiled coil</keyword>
<evidence type="ECO:0000256" key="2">
    <source>
        <dbReference type="ARBA" id="ARBA00023125"/>
    </source>
</evidence>
<feature type="compositionally biased region" description="Polar residues" evidence="5">
    <location>
        <begin position="48"/>
        <end position="62"/>
    </location>
</feature>
<dbReference type="Pfam" id="PF00170">
    <property type="entry name" value="bZIP_1"/>
    <property type="match status" value="1"/>
</dbReference>
<keyword evidence="2" id="KW-0238">DNA-binding</keyword>
<dbReference type="SMART" id="SM00338">
    <property type="entry name" value="BRLZ"/>
    <property type="match status" value="1"/>
</dbReference>
<dbReference type="Gene3D" id="1.20.5.170">
    <property type="match status" value="1"/>
</dbReference>
<dbReference type="EMBL" id="JBBPBN010000043">
    <property type="protein sequence ID" value="KAK8997010.1"/>
    <property type="molecule type" value="Genomic_DNA"/>
</dbReference>
<reference evidence="7 8" key="1">
    <citation type="journal article" date="2024" name="G3 (Bethesda)">
        <title>Genome assembly of Hibiscus sabdariffa L. provides insights into metabolisms of medicinal natural products.</title>
        <authorList>
            <person name="Kim T."/>
        </authorList>
    </citation>
    <scope>NUCLEOTIDE SEQUENCE [LARGE SCALE GENOMIC DNA]</scope>
    <source>
        <strain evidence="7">TK-2024</strain>
        <tissue evidence="7">Old leaves</tissue>
    </source>
</reference>
<dbReference type="CDD" id="cd14707">
    <property type="entry name" value="bZIP_plant_BZIP46"/>
    <property type="match status" value="1"/>
</dbReference>
<dbReference type="PROSITE" id="PS50217">
    <property type="entry name" value="BZIP"/>
    <property type="match status" value="1"/>
</dbReference>
<evidence type="ECO:0000256" key="4">
    <source>
        <dbReference type="SAM" id="Coils"/>
    </source>
</evidence>
<evidence type="ECO:0000313" key="7">
    <source>
        <dbReference type="EMBL" id="KAK8997010.1"/>
    </source>
</evidence>
<evidence type="ECO:0000256" key="3">
    <source>
        <dbReference type="ARBA" id="ARBA00023242"/>
    </source>
</evidence>
<organism evidence="7 8">
    <name type="scientific">Hibiscus sabdariffa</name>
    <name type="common">roselle</name>
    <dbReference type="NCBI Taxonomy" id="183260"/>
    <lineage>
        <taxon>Eukaryota</taxon>
        <taxon>Viridiplantae</taxon>
        <taxon>Streptophyta</taxon>
        <taxon>Embryophyta</taxon>
        <taxon>Tracheophyta</taxon>
        <taxon>Spermatophyta</taxon>
        <taxon>Magnoliopsida</taxon>
        <taxon>eudicotyledons</taxon>
        <taxon>Gunneridae</taxon>
        <taxon>Pentapetalae</taxon>
        <taxon>rosids</taxon>
        <taxon>malvids</taxon>
        <taxon>Malvales</taxon>
        <taxon>Malvaceae</taxon>
        <taxon>Malvoideae</taxon>
        <taxon>Hibiscus</taxon>
    </lineage>
</organism>
<name>A0ABR2Q8K3_9ROSI</name>
<feature type="compositionally biased region" description="Basic and acidic residues" evidence="5">
    <location>
        <begin position="121"/>
        <end position="132"/>
    </location>
</feature>
<accession>A0ABR2Q8K3</accession>
<comment type="caution">
    <text evidence="7">The sequence shown here is derived from an EMBL/GenBank/DDBJ whole genome shotgun (WGS) entry which is preliminary data.</text>
</comment>
<feature type="region of interest" description="Disordered" evidence="5">
    <location>
        <begin position="48"/>
        <end position="89"/>
    </location>
</feature>
<keyword evidence="3" id="KW-0539">Nucleus</keyword>
<dbReference type="PROSITE" id="PS00036">
    <property type="entry name" value="BZIP_BASIC"/>
    <property type="match status" value="1"/>
</dbReference>
<feature type="domain" description="BZIP" evidence="6">
    <location>
        <begin position="130"/>
        <end position="179"/>
    </location>
</feature>
<dbReference type="Proteomes" id="UP001396334">
    <property type="component" value="Unassembled WGS sequence"/>
</dbReference>
<proteinExistence type="predicted"/>
<comment type="subcellular location">
    <subcellularLocation>
        <location evidence="1">Nucleus</location>
    </subcellularLocation>
</comment>
<feature type="region of interest" description="Disordered" evidence="5">
    <location>
        <begin position="120"/>
        <end position="151"/>
    </location>
</feature>
<dbReference type="PANTHER" id="PTHR22952">
    <property type="entry name" value="CAMP-RESPONSE ELEMENT BINDING PROTEIN-RELATED"/>
    <property type="match status" value="1"/>
</dbReference>
<dbReference type="SUPFAM" id="SSF57959">
    <property type="entry name" value="Leucine zipper domain"/>
    <property type="match status" value="1"/>
</dbReference>
<dbReference type="InterPro" id="IPR046347">
    <property type="entry name" value="bZIP_sf"/>
</dbReference>
<dbReference type="InterPro" id="IPR043452">
    <property type="entry name" value="BZIP46-like"/>
</dbReference>
<feature type="coiled-coil region" evidence="4">
    <location>
        <begin position="155"/>
        <end position="182"/>
    </location>
</feature>
<evidence type="ECO:0000259" key="6">
    <source>
        <dbReference type="PROSITE" id="PS50217"/>
    </source>
</evidence>
<dbReference type="PANTHER" id="PTHR22952:SF450">
    <property type="entry name" value="PROTEIN FD-LIKE"/>
    <property type="match status" value="1"/>
</dbReference>